<dbReference type="AlphaFoldDB" id="A0A5P8WA02"/>
<evidence type="ECO:0000313" key="1">
    <source>
        <dbReference type="EMBL" id="QFS49412.1"/>
    </source>
</evidence>
<dbReference type="SUPFAM" id="SSF48317">
    <property type="entry name" value="Acid phosphatase/Vanadium-dependent haloperoxidase"/>
    <property type="match status" value="1"/>
</dbReference>
<dbReference type="InterPro" id="IPR036938">
    <property type="entry name" value="PAP2/HPO_sf"/>
</dbReference>
<keyword evidence="2" id="KW-1185">Reference proteome</keyword>
<dbReference type="GO" id="GO:0004601">
    <property type="term" value="F:peroxidase activity"/>
    <property type="evidence" value="ECO:0007669"/>
    <property type="project" value="InterPro"/>
</dbReference>
<gene>
    <name evidence="1" type="ORF">GXM_06906</name>
</gene>
<dbReference type="RefSeq" id="WP_338115330.1">
    <property type="nucleotide sequence ID" value="NZ_CP045226.1"/>
</dbReference>
<organism evidence="1 2">
    <name type="scientific">Nostoc sphaeroides CCNUC1</name>
    <dbReference type="NCBI Taxonomy" id="2653204"/>
    <lineage>
        <taxon>Bacteria</taxon>
        <taxon>Bacillati</taxon>
        <taxon>Cyanobacteriota</taxon>
        <taxon>Cyanophyceae</taxon>
        <taxon>Nostocales</taxon>
        <taxon>Nostocaceae</taxon>
        <taxon>Nostoc</taxon>
    </lineage>
</organism>
<sequence>MFRGPKQNGRVTPQTLFRGSVNYVGSGSSTRYVTPPGVLDGPYISQFLLLTIPWGTQSISPLIRTALPGNDFLINFQEWLTIQNGGSSGKTIKTIRNSQFAIRNSQFAMTLLRR</sequence>
<accession>A0A5P8WA02</accession>
<reference evidence="1 2" key="1">
    <citation type="submission" date="2019-10" db="EMBL/GenBank/DDBJ databases">
        <title>Genomic and transcriptomic insights into the perfect genentic adaptation of a filamentous nitrogen-fixing cyanobacterium to rice fields.</title>
        <authorList>
            <person name="Chen Z."/>
        </authorList>
    </citation>
    <scope>NUCLEOTIDE SEQUENCE [LARGE SCALE GENOMIC DNA]</scope>
    <source>
        <strain evidence="1">CCNUC1</strain>
    </source>
</reference>
<proteinExistence type="predicted"/>
<protein>
    <submittedName>
        <fullName evidence="1">Twin-arginine translocation pathway signal protein</fullName>
    </submittedName>
</protein>
<dbReference type="InterPro" id="IPR016119">
    <property type="entry name" value="Br/Cl_peroxidase_C"/>
</dbReference>
<evidence type="ECO:0000313" key="2">
    <source>
        <dbReference type="Proteomes" id="UP000326678"/>
    </source>
</evidence>
<name>A0A5P8WA02_9NOSO</name>
<dbReference type="EMBL" id="CP045226">
    <property type="protein sequence ID" value="QFS49412.1"/>
    <property type="molecule type" value="Genomic_DNA"/>
</dbReference>
<dbReference type="KEGG" id="nsh:GXM_06906"/>
<dbReference type="Proteomes" id="UP000326678">
    <property type="component" value="Chromosome Gxm1"/>
</dbReference>
<dbReference type="Gene3D" id="1.10.606.10">
    <property type="entry name" value="Vanadium-containing Chloroperoxidase, domain 2"/>
    <property type="match status" value="1"/>
</dbReference>